<accession>A0AAD9WN06</accession>
<organism evidence="5 6">
    <name type="scientific">Dipteronia dyeriana</name>
    <dbReference type="NCBI Taxonomy" id="168575"/>
    <lineage>
        <taxon>Eukaryota</taxon>
        <taxon>Viridiplantae</taxon>
        <taxon>Streptophyta</taxon>
        <taxon>Embryophyta</taxon>
        <taxon>Tracheophyta</taxon>
        <taxon>Spermatophyta</taxon>
        <taxon>Magnoliopsida</taxon>
        <taxon>eudicotyledons</taxon>
        <taxon>Gunneridae</taxon>
        <taxon>Pentapetalae</taxon>
        <taxon>rosids</taxon>
        <taxon>malvids</taxon>
        <taxon>Sapindales</taxon>
        <taxon>Sapindaceae</taxon>
        <taxon>Hippocastanoideae</taxon>
        <taxon>Acereae</taxon>
        <taxon>Dipteronia</taxon>
    </lineage>
</organism>
<dbReference type="InterPro" id="IPR038765">
    <property type="entry name" value="Papain-like_cys_pep_sf"/>
</dbReference>
<dbReference type="EMBL" id="JANJYI010000009">
    <property type="protein sequence ID" value="KAK2637424.1"/>
    <property type="molecule type" value="Genomic_DNA"/>
</dbReference>
<proteinExistence type="inferred from homology"/>
<gene>
    <name evidence="5" type="ORF">Ddye_032216</name>
</gene>
<dbReference type="GO" id="GO:0008234">
    <property type="term" value="F:cysteine-type peptidase activity"/>
    <property type="evidence" value="ECO:0007669"/>
    <property type="project" value="InterPro"/>
</dbReference>
<protein>
    <recommendedName>
        <fullName evidence="4">Ubiquitin-like protease family profile domain-containing protein</fullName>
    </recommendedName>
</protein>
<evidence type="ECO:0000313" key="6">
    <source>
        <dbReference type="Proteomes" id="UP001280121"/>
    </source>
</evidence>
<evidence type="ECO:0000256" key="1">
    <source>
        <dbReference type="ARBA" id="ARBA00005234"/>
    </source>
</evidence>
<sequence>MRRDVDVLALVKANWFRRKESNFMDFEDTVLIPCNVGLQHWLLVTVDLTLEKMDILDPWRQDVPLHIRKQQL</sequence>
<dbReference type="GO" id="GO:0006508">
    <property type="term" value="P:proteolysis"/>
    <property type="evidence" value="ECO:0007669"/>
    <property type="project" value="UniProtKB-KW"/>
</dbReference>
<dbReference type="Gene3D" id="3.30.310.130">
    <property type="entry name" value="Ubiquitin-related"/>
    <property type="match status" value="1"/>
</dbReference>
<keyword evidence="3" id="KW-0378">Hydrolase</keyword>
<name>A0AAD9WN06_9ROSI</name>
<evidence type="ECO:0000256" key="2">
    <source>
        <dbReference type="ARBA" id="ARBA00022670"/>
    </source>
</evidence>
<evidence type="ECO:0000256" key="3">
    <source>
        <dbReference type="ARBA" id="ARBA00022801"/>
    </source>
</evidence>
<keyword evidence="6" id="KW-1185">Reference proteome</keyword>
<dbReference type="Proteomes" id="UP001280121">
    <property type="component" value="Unassembled WGS sequence"/>
</dbReference>
<evidence type="ECO:0000313" key="5">
    <source>
        <dbReference type="EMBL" id="KAK2637424.1"/>
    </source>
</evidence>
<reference evidence="5" key="1">
    <citation type="journal article" date="2023" name="Plant J.">
        <title>Genome sequences and population genomics provide insights into the demographic history, inbreeding, and mutation load of two 'living fossil' tree species of Dipteronia.</title>
        <authorList>
            <person name="Feng Y."/>
            <person name="Comes H.P."/>
            <person name="Chen J."/>
            <person name="Zhu S."/>
            <person name="Lu R."/>
            <person name="Zhang X."/>
            <person name="Li P."/>
            <person name="Qiu J."/>
            <person name="Olsen K.M."/>
            <person name="Qiu Y."/>
        </authorList>
    </citation>
    <scope>NUCLEOTIDE SEQUENCE</scope>
    <source>
        <strain evidence="5">KIB01</strain>
    </source>
</reference>
<comment type="similarity">
    <text evidence="1">Belongs to the peptidase C48 family.</text>
</comment>
<keyword evidence="2" id="KW-0645">Protease</keyword>
<dbReference type="Pfam" id="PF02902">
    <property type="entry name" value="Peptidase_C48"/>
    <property type="match status" value="1"/>
</dbReference>
<evidence type="ECO:0000259" key="4">
    <source>
        <dbReference type="Pfam" id="PF02902"/>
    </source>
</evidence>
<comment type="caution">
    <text evidence="5">The sequence shown here is derived from an EMBL/GenBank/DDBJ whole genome shotgun (WGS) entry which is preliminary data.</text>
</comment>
<dbReference type="InterPro" id="IPR003653">
    <property type="entry name" value="Peptidase_C48_C"/>
</dbReference>
<dbReference type="SUPFAM" id="SSF54001">
    <property type="entry name" value="Cysteine proteinases"/>
    <property type="match status" value="1"/>
</dbReference>
<feature type="domain" description="Ubiquitin-like protease family profile" evidence="4">
    <location>
        <begin position="14"/>
        <end position="62"/>
    </location>
</feature>
<dbReference type="AlphaFoldDB" id="A0AAD9WN06"/>